<dbReference type="FunFam" id="1.10.3380.30:FF:000001">
    <property type="entry name" value="Ski2 ATP-dependent RNA helicase"/>
    <property type="match status" value="1"/>
</dbReference>
<gene>
    <name evidence="12" type="ORF">ElyMa_002949000</name>
</gene>
<feature type="domain" description="Helicase ATP-binding" evidence="10">
    <location>
        <begin position="346"/>
        <end position="502"/>
    </location>
</feature>
<dbReference type="PIRSF" id="PIRSF005198">
    <property type="entry name" value="Antiviral_helicase_SKI2"/>
    <property type="match status" value="1"/>
</dbReference>
<comment type="subcellular location">
    <subcellularLocation>
        <location evidence="1">Cytoplasm</location>
    </subcellularLocation>
</comment>
<dbReference type="CDD" id="cd18795">
    <property type="entry name" value="SF2_C_Ski2"/>
    <property type="match status" value="1"/>
</dbReference>
<accession>A0AAV4I8I1</accession>
<comment type="catalytic activity">
    <reaction evidence="8">
        <text>ATP + H2O = ADP + phosphate + H(+)</text>
        <dbReference type="Rhea" id="RHEA:13065"/>
        <dbReference type="ChEBI" id="CHEBI:15377"/>
        <dbReference type="ChEBI" id="CHEBI:15378"/>
        <dbReference type="ChEBI" id="CHEBI:30616"/>
        <dbReference type="ChEBI" id="CHEBI:43474"/>
        <dbReference type="ChEBI" id="CHEBI:456216"/>
        <dbReference type="EC" id="3.6.4.13"/>
    </reaction>
</comment>
<proteinExistence type="predicted"/>
<evidence type="ECO:0000259" key="11">
    <source>
        <dbReference type="PROSITE" id="PS51194"/>
    </source>
</evidence>
<dbReference type="Gene3D" id="1.10.3380.30">
    <property type="match status" value="2"/>
</dbReference>
<dbReference type="PROSITE" id="PS51194">
    <property type="entry name" value="HELICASE_CTER"/>
    <property type="match status" value="1"/>
</dbReference>
<feature type="region of interest" description="Disordered" evidence="9">
    <location>
        <begin position="197"/>
        <end position="228"/>
    </location>
</feature>
<organism evidence="12 13">
    <name type="scientific">Elysia marginata</name>
    <dbReference type="NCBI Taxonomy" id="1093978"/>
    <lineage>
        <taxon>Eukaryota</taxon>
        <taxon>Metazoa</taxon>
        <taxon>Spiralia</taxon>
        <taxon>Lophotrochozoa</taxon>
        <taxon>Mollusca</taxon>
        <taxon>Gastropoda</taxon>
        <taxon>Heterobranchia</taxon>
        <taxon>Euthyneura</taxon>
        <taxon>Panpulmonata</taxon>
        <taxon>Sacoglossa</taxon>
        <taxon>Placobranchoidea</taxon>
        <taxon>Plakobranchidae</taxon>
        <taxon>Elysia</taxon>
    </lineage>
</organism>
<dbReference type="Pfam" id="PF13234">
    <property type="entry name" value="MTR4_beta-barrel"/>
    <property type="match status" value="1"/>
</dbReference>
<dbReference type="InterPro" id="IPR001650">
    <property type="entry name" value="Helicase_C-like"/>
</dbReference>
<keyword evidence="4" id="KW-0378">Hydrolase</keyword>
<evidence type="ECO:0000256" key="2">
    <source>
        <dbReference type="ARBA" id="ARBA00022490"/>
    </source>
</evidence>
<evidence type="ECO:0000256" key="9">
    <source>
        <dbReference type="SAM" id="MobiDB-lite"/>
    </source>
</evidence>
<dbReference type="InterPro" id="IPR011545">
    <property type="entry name" value="DEAD/DEAH_box_helicase_dom"/>
</dbReference>
<dbReference type="SUPFAM" id="SSF52540">
    <property type="entry name" value="P-loop containing nucleoside triphosphate hydrolases"/>
    <property type="match status" value="1"/>
</dbReference>
<dbReference type="GO" id="GO:0005524">
    <property type="term" value="F:ATP binding"/>
    <property type="evidence" value="ECO:0007669"/>
    <property type="project" value="UniProtKB-KW"/>
</dbReference>
<dbReference type="EMBL" id="BMAT01006086">
    <property type="protein sequence ID" value="GFS05858.1"/>
    <property type="molecule type" value="Genomic_DNA"/>
</dbReference>
<comment type="caution">
    <text evidence="12">The sequence shown here is derived from an EMBL/GenBank/DDBJ whole genome shotgun (WGS) entry which is preliminary data.</text>
</comment>
<dbReference type="Proteomes" id="UP000762676">
    <property type="component" value="Unassembled WGS sequence"/>
</dbReference>
<evidence type="ECO:0000256" key="3">
    <source>
        <dbReference type="ARBA" id="ARBA00022741"/>
    </source>
</evidence>
<feature type="region of interest" description="Disordered" evidence="9">
    <location>
        <begin position="247"/>
        <end position="275"/>
    </location>
</feature>
<sequence>MASAKDGNFNFDLLETGTCGHLELVPSRETNRESSAFPKLTLPCGLPPVLPTLEEEVKKYLTRIEDLSIHKNVPSHSEMMRTPNYERLQYMEVCPVQTTIRVERDRATGQLKGFTEELVPDAAETSRTSLSLRRAPDVSNARVKEDVRGSNINLPFWPGGLDADDDILGLQTETKDGSPAADLDLDDVSNYLKTPPGFQCGLTFEETTSTQPDRKTQAGESADPPGTNVVINLADVMAGLDEFDLGDSDAEEEEEEENEGGQKNEPQTQEPETNLARSESLEQLMQVKDKGTTGEGKTEVKVESPPVEQWSVKVDTSSPVHDFYKRIPDMAYKWPFELDIFQKQAILRLENHESVFVAAHTSAGKTVVAEYAIALSLKHMTRTIYTSPIKALSNQKFRDFKMTFGDVGLVTGDVQLNQSAACLIMTTEILRSMLYNGSDIVRDLEWVIFDEVHYINDSERGVVWEEVLIMLPQHVNVILLSATVPNTMEFAAWVGRTKRKKIYVVSTLKRPVPLEHYLYTGNSTKTCNELFLLQDAKGNFLTTGYSKALEAKKERASKSSQSFGAKGTRPGNPIQDKNTWLSVIEMLKRKDKLPAVAFTFSKKKIEENAGNLQSVDLTTAAEKSEIHVFFHKCIDRLKGSDKSLPQVLQLSDMLKRGLGVHHSGVLPILKEVVEMLFQKGLVKILFATETFAMGVNMPARTVVFDSIRKHDGMNFRNLLPGEYIQMAGRAGRRGLDTTGTVILLCKGDVPEMSELHKMMLGKPTSLESQFRLTYTMILNLLRVEQLRVQDMIKRSFSEFHHQQESAGHKQQLEVVREKMRDIKPIDSYGYLCSLDLEKYYLECREFYRLREHIQSVIFSHPAALKAMSPGRVVMFKRPHGQAVLGVVLTSAGSGRNVGSAGTNEKRFKVLILAEKPSASQGVAGGNQRSQESKQVTSIEPVLPSPLFEPEGPCWHEVKELSQSEITRITTKVLKIDADGIVSDARRREHPRFQNEPPDRCVTMATQDLLQLTQNAESSGLPGLHPVNDLKLRDIDLVEQCRALQFLEEGFANYNCTRCPEFLHWFAEHDRNMLLKDEFKRLQFLLSDESLALLPEYTQRVEVLKQLHYMDASGTVQLKGRVACEMSNHELVVTELVFENALTDLDPAEIAALLSCFVFEMRRCSEPNLTEALVKGRKQILAKAEMVGRLQKEVGMLMPVEDYMEQFHFGLMEVVHEWARGMPFAEVIQLTDVHEGIIVRTIQRLHEMLSDVRNAARLIGDRTLAQKMEDSMEMIKRDIVFAASLYTQ</sequence>
<protein>
    <submittedName>
        <fullName evidence="12">Helicase SKI2W</fullName>
    </submittedName>
</protein>
<evidence type="ECO:0000259" key="10">
    <source>
        <dbReference type="PROSITE" id="PS51192"/>
    </source>
</evidence>
<dbReference type="SMART" id="SM01142">
    <property type="entry name" value="DSHCT"/>
    <property type="match status" value="1"/>
</dbReference>
<dbReference type="Pfam" id="PF00271">
    <property type="entry name" value="Helicase_C"/>
    <property type="match status" value="1"/>
</dbReference>
<name>A0AAV4I8I1_9GAST</name>
<dbReference type="FunFam" id="3.40.50.300:FF:000354">
    <property type="entry name" value="ATP-dependent RNA helicase SKI2"/>
    <property type="match status" value="1"/>
</dbReference>
<evidence type="ECO:0000256" key="4">
    <source>
        <dbReference type="ARBA" id="ARBA00022801"/>
    </source>
</evidence>
<dbReference type="Pfam" id="PF17911">
    <property type="entry name" value="Ski2_N"/>
    <property type="match status" value="1"/>
</dbReference>
<dbReference type="InterPro" id="IPR027417">
    <property type="entry name" value="P-loop_NTPase"/>
</dbReference>
<keyword evidence="13" id="KW-1185">Reference proteome</keyword>
<reference evidence="12 13" key="1">
    <citation type="journal article" date="2021" name="Elife">
        <title>Chloroplast acquisition without the gene transfer in kleptoplastic sea slugs, Plakobranchus ocellatus.</title>
        <authorList>
            <person name="Maeda T."/>
            <person name="Takahashi S."/>
            <person name="Yoshida T."/>
            <person name="Shimamura S."/>
            <person name="Takaki Y."/>
            <person name="Nagai Y."/>
            <person name="Toyoda A."/>
            <person name="Suzuki Y."/>
            <person name="Arimoto A."/>
            <person name="Ishii H."/>
            <person name="Satoh N."/>
            <person name="Nishiyama T."/>
            <person name="Hasebe M."/>
            <person name="Maruyama T."/>
            <person name="Minagawa J."/>
            <person name="Obokata J."/>
            <person name="Shigenobu S."/>
        </authorList>
    </citation>
    <scope>NUCLEOTIDE SEQUENCE [LARGE SCALE GENOMIC DNA]</scope>
</reference>
<dbReference type="GO" id="GO:0070478">
    <property type="term" value="P:nuclear-transcribed mRNA catabolic process, 3'-5' exonucleolytic nonsense-mediated decay"/>
    <property type="evidence" value="ECO:0007669"/>
    <property type="project" value="TreeGrafter"/>
</dbReference>
<keyword evidence="5 12" id="KW-0347">Helicase</keyword>
<dbReference type="Pfam" id="PF00270">
    <property type="entry name" value="DEAD"/>
    <property type="match status" value="1"/>
</dbReference>
<feature type="compositionally biased region" description="Polar residues" evidence="9">
    <location>
        <begin position="264"/>
        <end position="275"/>
    </location>
</feature>
<dbReference type="PROSITE" id="PS51192">
    <property type="entry name" value="HELICASE_ATP_BIND_1"/>
    <property type="match status" value="1"/>
</dbReference>
<evidence type="ECO:0000256" key="8">
    <source>
        <dbReference type="ARBA" id="ARBA00047984"/>
    </source>
</evidence>
<dbReference type="GO" id="GO:0016787">
    <property type="term" value="F:hydrolase activity"/>
    <property type="evidence" value="ECO:0007669"/>
    <property type="project" value="UniProtKB-KW"/>
</dbReference>
<dbReference type="GO" id="GO:0003724">
    <property type="term" value="F:RNA helicase activity"/>
    <property type="evidence" value="ECO:0007669"/>
    <property type="project" value="UniProtKB-EC"/>
</dbReference>
<evidence type="ECO:0000256" key="5">
    <source>
        <dbReference type="ARBA" id="ARBA00022806"/>
    </source>
</evidence>
<dbReference type="Pfam" id="PF21408">
    <property type="entry name" value="MTR4-like_stalk"/>
    <property type="match status" value="1"/>
</dbReference>
<dbReference type="InterPro" id="IPR025696">
    <property type="entry name" value="Beta-barrel_MTR4"/>
</dbReference>
<dbReference type="Gene3D" id="3.40.50.300">
    <property type="entry name" value="P-loop containing nucleotide triphosphate hydrolases"/>
    <property type="match status" value="2"/>
</dbReference>
<evidence type="ECO:0000313" key="13">
    <source>
        <dbReference type="Proteomes" id="UP000762676"/>
    </source>
</evidence>
<dbReference type="GO" id="GO:0003723">
    <property type="term" value="F:RNA binding"/>
    <property type="evidence" value="ECO:0007669"/>
    <property type="project" value="UniProtKB-KW"/>
</dbReference>
<feature type="compositionally biased region" description="Acidic residues" evidence="9">
    <location>
        <begin position="247"/>
        <end position="259"/>
    </location>
</feature>
<dbReference type="InterPro" id="IPR040801">
    <property type="entry name" value="Ski2_N"/>
</dbReference>
<keyword evidence="3" id="KW-0547">Nucleotide-binding</keyword>
<evidence type="ECO:0000256" key="6">
    <source>
        <dbReference type="ARBA" id="ARBA00022840"/>
    </source>
</evidence>
<keyword evidence="7" id="KW-0694">RNA-binding</keyword>
<dbReference type="PANTHER" id="PTHR12131:SF1">
    <property type="entry name" value="ATP-DEPENDENT RNA HELICASE SUPV3L1, MITOCHONDRIAL-RELATED"/>
    <property type="match status" value="1"/>
</dbReference>
<dbReference type="InterPro" id="IPR014001">
    <property type="entry name" value="Helicase_ATP-bd"/>
</dbReference>
<feature type="domain" description="Helicase C-terminal" evidence="11">
    <location>
        <begin position="616"/>
        <end position="781"/>
    </location>
</feature>
<dbReference type="SMART" id="SM00490">
    <property type="entry name" value="HELICc"/>
    <property type="match status" value="1"/>
</dbReference>
<dbReference type="PANTHER" id="PTHR12131">
    <property type="entry name" value="ATP-DEPENDENT RNA AND DNA HELICASE"/>
    <property type="match status" value="1"/>
</dbReference>
<keyword evidence="2" id="KW-0963">Cytoplasm</keyword>
<dbReference type="FunFam" id="3.40.50.300:FF:000447">
    <property type="entry name" value="helicase SKI2W isoform X2"/>
    <property type="match status" value="1"/>
</dbReference>
<dbReference type="Pfam" id="PF08148">
    <property type="entry name" value="DSHCT"/>
    <property type="match status" value="1"/>
</dbReference>
<evidence type="ECO:0000313" key="12">
    <source>
        <dbReference type="EMBL" id="GFS05858.1"/>
    </source>
</evidence>
<keyword evidence="6" id="KW-0067">ATP-binding</keyword>
<dbReference type="InterPro" id="IPR050699">
    <property type="entry name" value="RNA-DNA_Helicase"/>
</dbReference>
<evidence type="ECO:0000256" key="7">
    <source>
        <dbReference type="ARBA" id="ARBA00022884"/>
    </source>
</evidence>
<dbReference type="SMART" id="SM00487">
    <property type="entry name" value="DEXDc"/>
    <property type="match status" value="1"/>
</dbReference>
<evidence type="ECO:0000256" key="1">
    <source>
        <dbReference type="ARBA" id="ARBA00004496"/>
    </source>
</evidence>
<dbReference type="GO" id="GO:0055087">
    <property type="term" value="C:Ski complex"/>
    <property type="evidence" value="ECO:0007669"/>
    <property type="project" value="TreeGrafter"/>
</dbReference>
<dbReference type="InterPro" id="IPR016438">
    <property type="entry name" value="SKI2-like"/>
</dbReference>
<dbReference type="InterPro" id="IPR012961">
    <property type="entry name" value="Ski2/MTR4_C"/>
</dbReference>
<dbReference type="InterPro" id="IPR048392">
    <property type="entry name" value="MTR4-like_stalk"/>
</dbReference>